<protein>
    <submittedName>
        <fullName evidence="4">Amidase domain-containing protein</fullName>
    </submittedName>
</protein>
<dbReference type="RefSeq" id="WP_185405864.1">
    <property type="nucleotide sequence ID" value="NZ_JAARPT010000003.1"/>
</dbReference>
<organism evidence="4 6">
    <name type="scientific">Listeria booriae</name>
    <dbReference type="NCBI Taxonomy" id="1552123"/>
    <lineage>
        <taxon>Bacteria</taxon>
        <taxon>Bacillati</taxon>
        <taxon>Bacillota</taxon>
        <taxon>Bacilli</taxon>
        <taxon>Bacillales</taxon>
        <taxon>Listeriaceae</taxon>
        <taxon>Listeria</taxon>
    </lineage>
</organism>
<dbReference type="AlphaFoldDB" id="A0A842AHV7"/>
<name>A0A842AHV7_9LIST</name>
<sequence length="303" mass="34407">MKKFLIGIMLTFALMMLMPINTHASNSNTDMDITIREIEESLLTYFDDRGLDYEIGSAEMSNYLYKQLSEGADRELMELDNYEDVLAYATEYIYQETSGESIEDMQEATLRDIKDDVDKELHTQSVYFEKLSPMLLKASSYNRTAAVNYALKYALNNNKSYKYYGGSGGDCTNFVSQAIYAGGIRGTSTGYPLYKTWSSTLTQKGRSDSPAWINANEFRLYWQMKKSNVTAYSTKADLSKRANLGDVINYSNKKTGRSWHNCIVTGKSGSTLYISQHSIGRKNNNWNNISVDTKVNKLSLIKF</sequence>
<comment type="caution">
    <text evidence="4">The sequence shown here is derived from an EMBL/GenBank/DDBJ whole genome shotgun (WGS) entry which is preliminary data.</text>
</comment>
<dbReference type="EMBL" id="JAARSH010000005">
    <property type="protein sequence ID" value="MBC1616444.1"/>
    <property type="molecule type" value="Genomic_DNA"/>
</dbReference>
<proteinExistence type="predicted"/>
<dbReference type="Proteomes" id="UP000544413">
    <property type="component" value="Unassembled WGS sequence"/>
</dbReference>
<dbReference type="EMBL" id="JAARPT010000003">
    <property type="protein sequence ID" value="MBC1401375.1"/>
    <property type="molecule type" value="Genomic_DNA"/>
</dbReference>
<evidence type="ECO:0000313" key="5">
    <source>
        <dbReference type="Proteomes" id="UP000544413"/>
    </source>
</evidence>
<feature type="chain" id="PRO_5033644170" evidence="1">
    <location>
        <begin position="25"/>
        <end position="303"/>
    </location>
</feature>
<dbReference type="Pfam" id="PF12671">
    <property type="entry name" value="Amidase_6"/>
    <property type="match status" value="1"/>
</dbReference>
<dbReference type="Proteomes" id="UP000574104">
    <property type="component" value="Unassembled WGS sequence"/>
</dbReference>
<evidence type="ECO:0000256" key="1">
    <source>
        <dbReference type="SAM" id="SignalP"/>
    </source>
</evidence>
<keyword evidence="1" id="KW-0732">Signal</keyword>
<dbReference type="PANTHER" id="PTHR40032:SF1">
    <property type="entry name" value="EXPORTED PROTEIN"/>
    <property type="match status" value="1"/>
</dbReference>
<gene>
    <name evidence="3" type="ORF">HB836_07150</name>
    <name evidence="4" type="ORF">HB904_09610</name>
</gene>
<reference evidence="5 6" key="1">
    <citation type="submission" date="2020-03" db="EMBL/GenBank/DDBJ databases">
        <title>Soil Listeria distribution.</title>
        <authorList>
            <person name="Liao J."/>
            <person name="Wiedmann M."/>
        </authorList>
    </citation>
    <scope>NUCLEOTIDE SEQUENCE [LARGE SCALE GENOMIC DNA]</scope>
    <source>
        <strain evidence="4 6">FSL L7-1299</strain>
        <strain evidence="3 5">FSL L7-1658</strain>
    </source>
</reference>
<dbReference type="PANTHER" id="PTHR40032">
    <property type="entry name" value="EXPORTED PROTEIN-RELATED"/>
    <property type="match status" value="1"/>
</dbReference>
<evidence type="ECO:0000313" key="4">
    <source>
        <dbReference type="EMBL" id="MBC1616444.1"/>
    </source>
</evidence>
<evidence type="ECO:0000313" key="3">
    <source>
        <dbReference type="EMBL" id="MBC1401375.1"/>
    </source>
</evidence>
<feature type="signal peptide" evidence="1">
    <location>
        <begin position="1"/>
        <end position="24"/>
    </location>
</feature>
<dbReference type="InterPro" id="IPR024301">
    <property type="entry name" value="Amidase_6"/>
</dbReference>
<evidence type="ECO:0000313" key="6">
    <source>
        <dbReference type="Proteomes" id="UP000574104"/>
    </source>
</evidence>
<accession>A0A842AHV7</accession>
<evidence type="ECO:0000259" key="2">
    <source>
        <dbReference type="Pfam" id="PF12671"/>
    </source>
</evidence>
<feature type="domain" description="Putative amidase" evidence="2">
    <location>
        <begin position="140"/>
        <end position="293"/>
    </location>
</feature>